<dbReference type="GO" id="GO:0009398">
    <property type="term" value="P:FMN biosynthetic process"/>
    <property type="evidence" value="ECO:0007669"/>
    <property type="project" value="UniProtKB-UniRule"/>
</dbReference>
<evidence type="ECO:0000256" key="4">
    <source>
        <dbReference type="ARBA" id="ARBA00022630"/>
    </source>
</evidence>
<reference evidence="17" key="1">
    <citation type="submission" date="2023-08" db="EMBL/GenBank/DDBJ databases">
        <title>Comparative genomics and taxonomic characterization of three novel marine species of genus Marivirga.</title>
        <authorList>
            <person name="Muhammad N."/>
            <person name="Kim S.-G."/>
        </authorList>
    </citation>
    <scope>NUCLEOTIDE SEQUENCE</scope>
    <source>
        <strain evidence="17">BKB1-2</strain>
    </source>
</reference>
<dbReference type="AlphaFoldDB" id="A0AA49GDG4"/>
<evidence type="ECO:0000256" key="13">
    <source>
        <dbReference type="ARBA" id="ARBA00047880"/>
    </source>
</evidence>
<comment type="similarity">
    <text evidence="15">Belongs to the ribF family.</text>
</comment>
<evidence type="ECO:0000259" key="16">
    <source>
        <dbReference type="SMART" id="SM00904"/>
    </source>
</evidence>
<keyword evidence="11 15" id="KW-0067">ATP-binding</keyword>
<dbReference type="PANTHER" id="PTHR22749:SF6">
    <property type="entry name" value="RIBOFLAVIN KINASE"/>
    <property type="match status" value="1"/>
</dbReference>
<dbReference type="GO" id="GO:0006747">
    <property type="term" value="P:FAD biosynthetic process"/>
    <property type="evidence" value="ECO:0007669"/>
    <property type="project" value="UniProtKB-UniRule"/>
</dbReference>
<gene>
    <name evidence="17" type="ORF">QYS47_23475</name>
</gene>
<dbReference type="Pfam" id="PF01687">
    <property type="entry name" value="Flavokinase"/>
    <property type="match status" value="1"/>
</dbReference>
<dbReference type="CDD" id="cd02064">
    <property type="entry name" value="FAD_synthetase_N"/>
    <property type="match status" value="1"/>
</dbReference>
<evidence type="ECO:0000256" key="9">
    <source>
        <dbReference type="ARBA" id="ARBA00022777"/>
    </source>
</evidence>
<dbReference type="EC" id="2.7.7.2" evidence="15"/>
<dbReference type="Pfam" id="PF06574">
    <property type="entry name" value="FAD_syn"/>
    <property type="match status" value="1"/>
</dbReference>
<dbReference type="GO" id="GO:0005524">
    <property type="term" value="F:ATP binding"/>
    <property type="evidence" value="ECO:0007669"/>
    <property type="project" value="UniProtKB-UniRule"/>
</dbReference>
<comment type="function">
    <text evidence="1">Catalyzes the phosphorylation of riboflavin to FMN followed by the adenylation of FMN to FAD.</text>
</comment>
<dbReference type="EMBL" id="CP129968">
    <property type="protein sequence ID" value="WKK80131.1"/>
    <property type="molecule type" value="Genomic_DNA"/>
</dbReference>
<evidence type="ECO:0000256" key="5">
    <source>
        <dbReference type="ARBA" id="ARBA00022643"/>
    </source>
</evidence>
<dbReference type="RefSeq" id="WP_302124441.1">
    <property type="nucleotide sequence ID" value="NZ_CP129968.2"/>
</dbReference>
<comment type="pathway">
    <text evidence="3 15">Cofactor biosynthesis; FMN biosynthesis; FMN from riboflavin (ATP route): step 1/1.</text>
</comment>
<evidence type="ECO:0000313" key="17">
    <source>
        <dbReference type="EMBL" id="WKK80131.1"/>
    </source>
</evidence>
<keyword evidence="8 15" id="KW-0547">Nucleotide-binding</keyword>
<evidence type="ECO:0000256" key="1">
    <source>
        <dbReference type="ARBA" id="ARBA00002121"/>
    </source>
</evidence>
<evidence type="ECO:0000256" key="3">
    <source>
        <dbReference type="ARBA" id="ARBA00005201"/>
    </source>
</evidence>
<dbReference type="GO" id="GO:0003919">
    <property type="term" value="F:FMN adenylyltransferase activity"/>
    <property type="evidence" value="ECO:0007669"/>
    <property type="project" value="UniProtKB-UniRule"/>
</dbReference>
<dbReference type="GO" id="GO:0009231">
    <property type="term" value="P:riboflavin biosynthetic process"/>
    <property type="evidence" value="ECO:0007669"/>
    <property type="project" value="InterPro"/>
</dbReference>
<keyword evidence="7 15" id="KW-0548">Nucleotidyltransferase</keyword>
<comment type="pathway">
    <text evidence="2 15">Cofactor biosynthesis; FAD biosynthesis; FAD from FMN: step 1/1.</text>
</comment>
<dbReference type="PIRSF" id="PIRSF004491">
    <property type="entry name" value="FAD_Synth"/>
    <property type="match status" value="1"/>
</dbReference>
<dbReference type="InterPro" id="IPR002606">
    <property type="entry name" value="Riboflavin_kinase_bac"/>
</dbReference>
<dbReference type="SUPFAM" id="SSF82114">
    <property type="entry name" value="Riboflavin kinase-like"/>
    <property type="match status" value="1"/>
</dbReference>
<keyword evidence="5 15" id="KW-0288">FMN</keyword>
<dbReference type="Proteomes" id="UP001232019">
    <property type="component" value="Chromosome"/>
</dbReference>
<keyword evidence="10 15" id="KW-0274">FAD</keyword>
<organism evidence="17">
    <name type="scientific">Marivirga arenosa</name>
    <dbReference type="NCBI Taxonomy" id="3059076"/>
    <lineage>
        <taxon>Bacteria</taxon>
        <taxon>Pseudomonadati</taxon>
        <taxon>Bacteroidota</taxon>
        <taxon>Cytophagia</taxon>
        <taxon>Cytophagales</taxon>
        <taxon>Marivirgaceae</taxon>
        <taxon>Marivirga</taxon>
    </lineage>
</organism>
<comment type="catalytic activity">
    <reaction evidence="14 15">
        <text>FMN + ATP + H(+) = FAD + diphosphate</text>
        <dbReference type="Rhea" id="RHEA:17237"/>
        <dbReference type="ChEBI" id="CHEBI:15378"/>
        <dbReference type="ChEBI" id="CHEBI:30616"/>
        <dbReference type="ChEBI" id="CHEBI:33019"/>
        <dbReference type="ChEBI" id="CHEBI:57692"/>
        <dbReference type="ChEBI" id="CHEBI:58210"/>
        <dbReference type="EC" id="2.7.7.2"/>
    </reaction>
</comment>
<evidence type="ECO:0000256" key="2">
    <source>
        <dbReference type="ARBA" id="ARBA00004726"/>
    </source>
</evidence>
<dbReference type="InterPro" id="IPR015864">
    <property type="entry name" value="FAD_synthase"/>
</dbReference>
<dbReference type="InterPro" id="IPR014729">
    <property type="entry name" value="Rossmann-like_a/b/a_fold"/>
</dbReference>
<dbReference type="PANTHER" id="PTHR22749">
    <property type="entry name" value="RIBOFLAVIN KINASE/FMN ADENYLYLTRANSFERASE"/>
    <property type="match status" value="1"/>
</dbReference>
<comment type="catalytic activity">
    <reaction evidence="13 15">
        <text>riboflavin + ATP = FMN + ADP + H(+)</text>
        <dbReference type="Rhea" id="RHEA:14357"/>
        <dbReference type="ChEBI" id="CHEBI:15378"/>
        <dbReference type="ChEBI" id="CHEBI:30616"/>
        <dbReference type="ChEBI" id="CHEBI:57986"/>
        <dbReference type="ChEBI" id="CHEBI:58210"/>
        <dbReference type="ChEBI" id="CHEBI:456216"/>
        <dbReference type="EC" id="2.7.1.26"/>
    </reaction>
</comment>
<dbReference type="KEGG" id="marp:QYS47_23475"/>
<dbReference type="NCBIfam" id="TIGR00083">
    <property type="entry name" value="ribF"/>
    <property type="match status" value="1"/>
</dbReference>
<proteinExistence type="inferred from homology"/>
<evidence type="ECO:0000256" key="15">
    <source>
        <dbReference type="PIRNR" id="PIRNR004491"/>
    </source>
</evidence>
<dbReference type="Gene3D" id="2.40.30.30">
    <property type="entry name" value="Riboflavin kinase-like"/>
    <property type="match status" value="1"/>
</dbReference>
<keyword evidence="4 15" id="KW-0285">Flavoprotein</keyword>
<sequence>MIVHDGYENLEGIKNAVVTIGTFDGVHIGHQEIISRIIDLAKSVDGETALVTFWPHPRYVLGKNPDHLKLLTTFDEKAEILEQLGLDHLVRVNFTKEFSRWTSEQFIQRIIILALHTKRLVIGYDHRFGKDREGGFEHLKNNAKRYGFDVEEISKQTIDNVGISSTKIRNAVEEGNVQHAHDFLGRYYEINGVVVSGDKIGKTLGFATANIDVEEKYKLIPADGAYAVLATVKNKTYHAMLNIGYRPTVDGKTKRIEANLFDFNDSIYDEKIKITFIKKLRDEIKFNSKEELSDQLTKDKENAIQILNQHIQ</sequence>
<evidence type="ECO:0000256" key="10">
    <source>
        <dbReference type="ARBA" id="ARBA00022827"/>
    </source>
</evidence>
<dbReference type="FunFam" id="2.40.30.30:FF:000003">
    <property type="entry name" value="Riboflavin biosynthesis protein"/>
    <property type="match status" value="1"/>
</dbReference>
<protein>
    <recommendedName>
        <fullName evidence="15">Riboflavin biosynthesis protein</fullName>
    </recommendedName>
    <domain>
        <recommendedName>
            <fullName evidence="15">Riboflavin kinase</fullName>
            <ecNumber evidence="15">2.7.1.26</ecNumber>
        </recommendedName>
        <alternativeName>
            <fullName evidence="15">Flavokinase</fullName>
        </alternativeName>
    </domain>
    <domain>
        <recommendedName>
            <fullName evidence="15">FMN adenylyltransferase</fullName>
            <ecNumber evidence="15">2.7.7.2</ecNumber>
        </recommendedName>
        <alternativeName>
            <fullName evidence="15">FAD pyrophosphorylase</fullName>
        </alternativeName>
        <alternativeName>
            <fullName evidence="15">FAD synthase</fullName>
        </alternativeName>
    </domain>
</protein>
<dbReference type="NCBIfam" id="NF004160">
    <property type="entry name" value="PRK05627.1-3"/>
    <property type="match status" value="1"/>
</dbReference>
<evidence type="ECO:0000256" key="12">
    <source>
        <dbReference type="ARBA" id="ARBA00023268"/>
    </source>
</evidence>
<dbReference type="Gene3D" id="3.40.50.620">
    <property type="entry name" value="HUPs"/>
    <property type="match status" value="1"/>
</dbReference>
<name>A0AA49GDG4_9BACT</name>
<dbReference type="InterPro" id="IPR015865">
    <property type="entry name" value="Riboflavin_kinase_bac/euk"/>
</dbReference>
<dbReference type="SMART" id="SM00904">
    <property type="entry name" value="Flavokinase"/>
    <property type="match status" value="1"/>
</dbReference>
<dbReference type="InterPro" id="IPR023465">
    <property type="entry name" value="Riboflavin_kinase_dom_sf"/>
</dbReference>
<keyword evidence="6 15" id="KW-0808">Transferase</keyword>
<accession>A0AA49GDG4</accession>
<feature type="domain" description="Riboflavin kinase" evidence="16">
    <location>
        <begin position="183"/>
        <end position="308"/>
    </location>
</feature>
<keyword evidence="9 15" id="KW-0418">Kinase</keyword>
<keyword evidence="12" id="KW-0511">Multifunctional enzyme</keyword>
<evidence type="ECO:0000256" key="14">
    <source>
        <dbReference type="ARBA" id="ARBA00049494"/>
    </source>
</evidence>
<dbReference type="EC" id="2.7.1.26" evidence="15"/>
<evidence type="ECO:0000256" key="6">
    <source>
        <dbReference type="ARBA" id="ARBA00022679"/>
    </source>
</evidence>
<evidence type="ECO:0000256" key="11">
    <source>
        <dbReference type="ARBA" id="ARBA00022840"/>
    </source>
</evidence>
<evidence type="ECO:0000256" key="8">
    <source>
        <dbReference type="ARBA" id="ARBA00022741"/>
    </source>
</evidence>
<dbReference type="SUPFAM" id="SSF52374">
    <property type="entry name" value="Nucleotidylyl transferase"/>
    <property type="match status" value="1"/>
</dbReference>
<dbReference type="GO" id="GO:0008531">
    <property type="term" value="F:riboflavin kinase activity"/>
    <property type="evidence" value="ECO:0007669"/>
    <property type="project" value="UniProtKB-UniRule"/>
</dbReference>
<dbReference type="NCBIfam" id="NF004162">
    <property type="entry name" value="PRK05627.1-5"/>
    <property type="match status" value="1"/>
</dbReference>
<dbReference type="InterPro" id="IPR023468">
    <property type="entry name" value="Riboflavin_kinase"/>
</dbReference>
<dbReference type="FunFam" id="3.40.50.620:FF:000021">
    <property type="entry name" value="Riboflavin biosynthesis protein"/>
    <property type="match status" value="1"/>
</dbReference>
<evidence type="ECO:0000256" key="7">
    <source>
        <dbReference type="ARBA" id="ARBA00022695"/>
    </source>
</evidence>